<dbReference type="InterPro" id="IPR002541">
    <property type="entry name" value="Cyt_c_assembly"/>
</dbReference>
<feature type="transmembrane region" description="Helical" evidence="1">
    <location>
        <begin position="129"/>
        <end position="149"/>
    </location>
</feature>
<reference evidence="3 4" key="1">
    <citation type="submission" date="2019-02" db="EMBL/GenBank/DDBJ databases">
        <title>Genomic Encyclopedia of Type Strains, Phase IV (KMG-IV): sequencing the most valuable type-strain genomes for metagenomic binning, comparative biology and taxonomic classification.</title>
        <authorList>
            <person name="Goeker M."/>
        </authorList>
    </citation>
    <scope>NUCLEOTIDE SEQUENCE [LARGE SCALE GENOMIC DNA]</scope>
    <source>
        <strain evidence="3 4">DSM 105135</strain>
    </source>
</reference>
<keyword evidence="1" id="KW-0472">Membrane</keyword>
<dbReference type="OrthoDB" id="9780793at2"/>
<sequence length="271" mass="29499">MSLMLAGLLAIGCYLGACLLLLHFLARKLPLPRPAILGLGVLALPLHGLVVMSQIFRPEGLHLGLFHIVSLVGWLIAAMHILFTSYRPVLALCLAAYPAAAVSLLLSLLLPSPAYMPLSRLAPGMEFHILLSILAYSVLFMAALHALLLSVQSRGLKHRAASPSRTLLKVLPPLQTMEAVLFDMIGLGFTLLTLAIVSGFLSLENMFAQHVVHKTVFSLFAWMVFAVLLGGHRYRGWRGQTAIRFTLSGFGLLLVGFYGSKIVLELILQKV</sequence>
<keyword evidence="4" id="KW-1185">Reference proteome</keyword>
<proteinExistence type="predicted"/>
<evidence type="ECO:0000259" key="2">
    <source>
        <dbReference type="Pfam" id="PF01578"/>
    </source>
</evidence>
<dbReference type="InterPro" id="IPR052372">
    <property type="entry name" value="YpjD/HemX"/>
</dbReference>
<feature type="transmembrane region" description="Helical" evidence="1">
    <location>
        <begin position="241"/>
        <end position="259"/>
    </location>
</feature>
<evidence type="ECO:0000313" key="4">
    <source>
        <dbReference type="Proteomes" id="UP000292423"/>
    </source>
</evidence>
<dbReference type="EMBL" id="SHKX01000010">
    <property type="protein sequence ID" value="RZU47505.1"/>
    <property type="molecule type" value="Genomic_DNA"/>
</dbReference>
<feature type="domain" description="Cytochrome c assembly protein" evidence="2">
    <location>
        <begin position="41"/>
        <end position="267"/>
    </location>
</feature>
<dbReference type="GO" id="GO:0005886">
    <property type="term" value="C:plasma membrane"/>
    <property type="evidence" value="ECO:0007669"/>
    <property type="project" value="TreeGrafter"/>
</dbReference>
<name>A0A4Q7ZC20_9GAMM</name>
<evidence type="ECO:0000256" key="1">
    <source>
        <dbReference type="SAM" id="Phobius"/>
    </source>
</evidence>
<feature type="transmembrane region" description="Helical" evidence="1">
    <location>
        <begin position="62"/>
        <end position="82"/>
    </location>
</feature>
<dbReference type="AlphaFoldDB" id="A0A4Q7ZC20"/>
<feature type="transmembrane region" description="Helical" evidence="1">
    <location>
        <begin position="89"/>
        <end position="109"/>
    </location>
</feature>
<dbReference type="Pfam" id="PF01578">
    <property type="entry name" value="Cytochrom_C_asm"/>
    <property type="match status" value="1"/>
</dbReference>
<keyword evidence="1" id="KW-0812">Transmembrane</keyword>
<keyword evidence="1" id="KW-1133">Transmembrane helix</keyword>
<feature type="transmembrane region" description="Helical" evidence="1">
    <location>
        <begin position="6"/>
        <end position="25"/>
    </location>
</feature>
<dbReference type="PANTHER" id="PTHR38034:SF1">
    <property type="entry name" value="INNER MEMBRANE PROTEIN YPJD"/>
    <property type="match status" value="1"/>
</dbReference>
<evidence type="ECO:0000313" key="3">
    <source>
        <dbReference type="EMBL" id="RZU47505.1"/>
    </source>
</evidence>
<comment type="caution">
    <text evidence="3">The sequence shown here is derived from an EMBL/GenBank/DDBJ whole genome shotgun (WGS) entry which is preliminary data.</text>
</comment>
<accession>A0A4Q7ZC20</accession>
<organism evidence="3 4">
    <name type="scientific">Fluviicoccus keumensis</name>
    <dbReference type="NCBI Taxonomy" id="1435465"/>
    <lineage>
        <taxon>Bacteria</taxon>
        <taxon>Pseudomonadati</taxon>
        <taxon>Pseudomonadota</taxon>
        <taxon>Gammaproteobacteria</taxon>
        <taxon>Moraxellales</taxon>
        <taxon>Moraxellaceae</taxon>
        <taxon>Fluviicoccus</taxon>
    </lineage>
</organism>
<dbReference type="GO" id="GO:0020037">
    <property type="term" value="F:heme binding"/>
    <property type="evidence" value="ECO:0007669"/>
    <property type="project" value="InterPro"/>
</dbReference>
<dbReference type="Proteomes" id="UP000292423">
    <property type="component" value="Unassembled WGS sequence"/>
</dbReference>
<dbReference type="PANTHER" id="PTHR38034">
    <property type="entry name" value="INNER MEMBRANE PROTEIN YPJD"/>
    <property type="match status" value="1"/>
</dbReference>
<dbReference type="RefSeq" id="WP_130410743.1">
    <property type="nucleotide sequence ID" value="NZ_SHKX01000010.1"/>
</dbReference>
<gene>
    <name evidence="3" type="ORF">EV700_0468</name>
</gene>
<dbReference type="GO" id="GO:0017004">
    <property type="term" value="P:cytochrome complex assembly"/>
    <property type="evidence" value="ECO:0007669"/>
    <property type="project" value="InterPro"/>
</dbReference>
<feature type="transmembrane region" description="Helical" evidence="1">
    <location>
        <begin position="37"/>
        <end position="56"/>
    </location>
</feature>
<protein>
    <submittedName>
        <fullName evidence="3">ABC-type uncharacterized transport system permease subunit</fullName>
    </submittedName>
</protein>
<feature type="transmembrane region" description="Helical" evidence="1">
    <location>
        <begin position="179"/>
        <end position="201"/>
    </location>
</feature>
<feature type="transmembrane region" description="Helical" evidence="1">
    <location>
        <begin position="207"/>
        <end position="229"/>
    </location>
</feature>